<accession>A0A6J6LHR0</accession>
<dbReference type="InterPro" id="IPR012349">
    <property type="entry name" value="Split_barrel_FMN-bd"/>
</dbReference>
<evidence type="ECO:0000313" key="1">
    <source>
        <dbReference type="EMBL" id="CAB4660144.1"/>
    </source>
</evidence>
<dbReference type="Pfam" id="PF12900">
    <property type="entry name" value="Pyridox_ox_2"/>
    <property type="match status" value="1"/>
</dbReference>
<dbReference type="PANTHER" id="PTHR34071">
    <property type="entry name" value="5-NITROIMIDAZOLE ANTIBIOTICS RESISTANCE PROTEIN, NIMA-FAMILY-RELATED PROTEIN-RELATED"/>
    <property type="match status" value="1"/>
</dbReference>
<dbReference type="AlphaFoldDB" id="A0A6J6LHR0"/>
<dbReference type="InterPro" id="IPR024747">
    <property type="entry name" value="Pyridox_Oxase-rel"/>
</dbReference>
<reference evidence="1" key="1">
    <citation type="submission" date="2020-05" db="EMBL/GenBank/DDBJ databases">
        <authorList>
            <person name="Chiriac C."/>
            <person name="Salcher M."/>
            <person name="Ghai R."/>
            <person name="Kavagutti S V."/>
        </authorList>
    </citation>
    <scope>NUCLEOTIDE SEQUENCE</scope>
</reference>
<sequence length="211" mass="22915">MSERTKIHRAPQKESFDPAVARSIVERALVAHVAIVVDGQPYSIPIACAPFGEELLLHGSTASRLFKHLSQGHPACVSITHLNALVLARSSFESSMHYESLIALGSARILSEDEKRPALQALTDHLFPQRRAELRTSTEQEIKATSVLAFPLTEISVKVSAGQPDDLESDLDADVWAGILPIKTTYGVAIPADNLKPGLPIPHYIATWVIG</sequence>
<dbReference type="PANTHER" id="PTHR34071:SF2">
    <property type="entry name" value="FLAVIN-NUCLEOTIDE-BINDING PROTEIN"/>
    <property type="match status" value="1"/>
</dbReference>
<dbReference type="EMBL" id="CAEZWO010000056">
    <property type="protein sequence ID" value="CAB4660144.1"/>
    <property type="molecule type" value="Genomic_DNA"/>
</dbReference>
<name>A0A6J6LHR0_9ZZZZ</name>
<protein>
    <submittedName>
        <fullName evidence="1">Unannotated protein</fullName>
    </submittedName>
</protein>
<proteinExistence type="predicted"/>
<dbReference type="SUPFAM" id="SSF50475">
    <property type="entry name" value="FMN-binding split barrel"/>
    <property type="match status" value="1"/>
</dbReference>
<dbReference type="Gene3D" id="2.30.110.10">
    <property type="entry name" value="Electron Transport, Fmn-binding Protein, Chain A"/>
    <property type="match status" value="1"/>
</dbReference>
<organism evidence="1">
    <name type="scientific">freshwater metagenome</name>
    <dbReference type="NCBI Taxonomy" id="449393"/>
    <lineage>
        <taxon>unclassified sequences</taxon>
        <taxon>metagenomes</taxon>
        <taxon>ecological metagenomes</taxon>
    </lineage>
</organism>
<gene>
    <name evidence="1" type="ORF">UFOPK2254_00694</name>
</gene>